<dbReference type="AlphaFoldDB" id="A0ABC7ZQZ2"/>
<organism evidence="2 3">
    <name type="scientific">Escherichia coli O145:H28 (strain RM12581)</name>
    <dbReference type="NCBI Taxonomy" id="1248823"/>
    <lineage>
        <taxon>Bacteria</taxon>
        <taxon>Pseudomonadati</taxon>
        <taxon>Pseudomonadota</taxon>
        <taxon>Gammaproteobacteria</taxon>
        <taxon>Enterobacterales</taxon>
        <taxon>Enterobacteriaceae</taxon>
        <taxon>Escherichia</taxon>
    </lineage>
</organism>
<protein>
    <submittedName>
        <fullName evidence="2">Uncharacterized protein</fullName>
    </submittedName>
</protein>
<proteinExistence type="predicted"/>
<name>A0ABC7ZQZ2_ECOLR</name>
<evidence type="ECO:0000313" key="2">
    <source>
        <dbReference type="EMBL" id="AHY70321.1"/>
    </source>
</evidence>
<gene>
    <name evidence="2" type="ORF">ECRM12581_8955</name>
</gene>
<reference evidence="2 3" key="1">
    <citation type="journal article" date="2014" name="Genome Announc.">
        <title>Complete Genome Sequences of Two Escherichia coli O145:H28 Outbreak Strains of Food Origin.</title>
        <authorList>
            <person name="Cooper K.K."/>
            <person name="Mandrell R.E."/>
            <person name="Louie J.W."/>
            <person name="Korlach J."/>
            <person name="Clark T.A."/>
            <person name="Parker C.T."/>
            <person name="Huynh S."/>
            <person name="Chain P.S."/>
            <person name="Ahmed S."/>
            <person name="Carter M.Q."/>
        </authorList>
    </citation>
    <scope>NUCLEOTIDE SEQUENCE [LARGE SCALE GENOMIC DNA]</scope>
    <source>
        <strain evidence="2 3">RM12581</strain>
    </source>
</reference>
<sequence>MFGFEYIVSVFCSVIALSIKMPDMICFSLLFSFFVYYFYCFYIISFLLLSY</sequence>
<keyword evidence="1" id="KW-0812">Transmembrane</keyword>
<accession>A0ABC7ZQZ2</accession>
<keyword evidence="1" id="KW-0472">Membrane</keyword>
<keyword evidence="1" id="KW-1133">Transmembrane helix</keyword>
<evidence type="ECO:0000256" key="1">
    <source>
        <dbReference type="SAM" id="Phobius"/>
    </source>
</evidence>
<dbReference type="Proteomes" id="UP000025231">
    <property type="component" value="Chromosome"/>
</dbReference>
<dbReference type="EMBL" id="CP007136">
    <property type="protein sequence ID" value="AHY70321.1"/>
    <property type="molecule type" value="Genomic_DNA"/>
</dbReference>
<feature type="transmembrane region" description="Helical" evidence="1">
    <location>
        <begin position="29"/>
        <end position="49"/>
    </location>
</feature>
<evidence type="ECO:0000313" key="3">
    <source>
        <dbReference type="Proteomes" id="UP000025231"/>
    </source>
</evidence>